<keyword evidence="7" id="KW-1185">Reference proteome</keyword>
<dbReference type="CDD" id="cd01392">
    <property type="entry name" value="HTH_LacI"/>
    <property type="match status" value="1"/>
</dbReference>
<reference evidence="6 7" key="1">
    <citation type="submission" date="2024-09" db="EMBL/GenBank/DDBJ databases">
        <authorList>
            <person name="Sun Q."/>
            <person name="Mori K."/>
        </authorList>
    </citation>
    <scope>NUCLEOTIDE SEQUENCE [LARGE SCALE GENOMIC DNA]</scope>
    <source>
        <strain evidence="6 7">JCM 3028</strain>
    </source>
</reference>
<accession>A0ABV5T877</accession>
<dbReference type="Gene3D" id="1.10.260.40">
    <property type="entry name" value="lambda repressor-like DNA-binding domains"/>
    <property type="match status" value="1"/>
</dbReference>
<evidence type="ECO:0000256" key="2">
    <source>
        <dbReference type="ARBA" id="ARBA00023125"/>
    </source>
</evidence>
<evidence type="ECO:0000313" key="7">
    <source>
        <dbReference type="Proteomes" id="UP001589610"/>
    </source>
</evidence>
<evidence type="ECO:0000313" key="6">
    <source>
        <dbReference type="EMBL" id="MFB9675268.1"/>
    </source>
</evidence>
<dbReference type="SUPFAM" id="SSF47413">
    <property type="entry name" value="lambda repressor-like DNA-binding domains"/>
    <property type="match status" value="1"/>
</dbReference>
<dbReference type="PANTHER" id="PTHR30146:SF109">
    <property type="entry name" value="HTH-TYPE TRANSCRIPTIONAL REGULATOR GALS"/>
    <property type="match status" value="1"/>
</dbReference>
<dbReference type="PROSITE" id="PS50932">
    <property type="entry name" value="HTH_LACI_2"/>
    <property type="match status" value="1"/>
</dbReference>
<dbReference type="InterPro" id="IPR001387">
    <property type="entry name" value="Cro/C1-type_HTH"/>
</dbReference>
<evidence type="ECO:0000259" key="4">
    <source>
        <dbReference type="PROSITE" id="PS50932"/>
    </source>
</evidence>
<dbReference type="CDD" id="cd06267">
    <property type="entry name" value="PBP1_LacI_sugar_binding-like"/>
    <property type="match status" value="1"/>
</dbReference>
<keyword evidence="1" id="KW-0805">Transcription regulation</keyword>
<dbReference type="InterPro" id="IPR028082">
    <property type="entry name" value="Peripla_BP_I"/>
</dbReference>
<evidence type="ECO:0000259" key="5">
    <source>
        <dbReference type="PROSITE" id="PS50943"/>
    </source>
</evidence>
<sequence length="349" mass="37017">MSEGLPRVSAPPTLEDVARAAGVSRATVSRVINGIRNVDLAIQEKVKQAIALTGYVPNQAARSLVTRRTGTIALIVSGAGSSEESPFPGHVFADPFFGRVAGGVVGFLRPLGIYPILMFADTPETRDQVISYLRRGNVDGAILVSISAEDTLPKLLADASLPAVLFARPARPIPISYVDVGHRAGGKLAADHLVARGCRRLATISGPLDVPASQDRLAGFQEAMAVHGHPYIPCAEGNFTLHSGEVAMERLLADHPDIDGVFAANDLMAQGALLVLRQHGRSVPGDVAMVGFDDSSAALACRPPLTTVRHPVEDMAAEMGRLLLTHIEHPDHPVTSRIFEPTLVIRESA</sequence>
<keyword evidence="3" id="KW-0804">Transcription</keyword>
<proteinExistence type="predicted"/>
<dbReference type="SMART" id="SM00354">
    <property type="entry name" value="HTH_LACI"/>
    <property type="match status" value="1"/>
</dbReference>
<dbReference type="Pfam" id="PF13377">
    <property type="entry name" value="Peripla_BP_3"/>
    <property type="match status" value="1"/>
</dbReference>
<feature type="domain" description="HTH cro/C1-type" evidence="5">
    <location>
        <begin position="13"/>
        <end position="56"/>
    </location>
</feature>
<dbReference type="PROSITE" id="PS50943">
    <property type="entry name" value="HTH_CROC1"/>
    <property type="match status" value="1"/>
</dbReference>
<protein>
    <submittedName>
        <fullName evidence="6">LacI family DNA-binding transcriptional regulator</fullName>
    </submittedName>
</protein>
<dbReference type="EMBL" id="JBHMBS010000003">
    <property type="protein sequence ID" value="MFB9675268.1"/>
    <property type="molecule type" value="Genomic_DNA"/>
</dbReference>
<dbReference type="GO" id="GO:0003677">
    <property type="term" value="F:DNA binding"/>
    <property type="evidence" value="ECO:0007669"/>
    <property type="project" value="UniProtKB-KW"/>
</dbReference>
<dbReference type="SUPFAM" id="SSF53822">
    <property type="entry name" value="Periplasmic binding protein-like I"/>
    <property type="match status" value="1"/>
</dbReference>
<comment type="caution">
    <text evidence="6">The sequence shown here is derived from an EMBL/GenBank/DDBJ whole genome shotgun (WGS) entry which is preliminary data.</text>
</comment>
<feature type="domain" description="HTH lacI-type" evidence="4">
    <location>
        <begin position="12"/>
        <end position="66"/>
    </location>
</feature>
<name>A0ABV5T877_9ACTN</name>
<gene>
    <name evidence="6" type="ORF">ACFFRH_07195</name>
</gene>
<organism evidence="6 7">
    <name type="scientific">Streptosporangium vulgare</name>
    <dbReference type="NCBI Taxonomy" id="46190"/>
    <lineage>
        <taxon>Bacteria</taxon>
        <taxon>Bacillati</taxon>
        <taxon>Actinomycetota</taxon>
        <taxon>Actinomycetes</taxon>
        <taxon>Streptosporangiales</taxon>
        <taxon>Streptosporangiaceae</taxon>
        <taxon>Streptosporangium</taxon>
    </lineage>
</organism>
<dbReference type="PANTHER" id="PTHR30146">
    <property type="entry name" value="LACI-RELATED TRANSCRIPTIONAL REPRESSOR"/>
    <property type="match status" value="1"/>
</dbReference>
<dbReference type="Gene3D" id="3.40.50.2300">
    <property type="match status" value="2"/>
</dbReference>
<dbReference type="PRINTS" id="PR00036">
    <property type="entry name" value="HTHLACI"/>
</dbReference>
<keyword evidence="2 6" id="KW-0238">DNA-binding</keyword>
<dbReference type="RefSeq" id="WP_386155169.1">
    <property type="nucleotide sequence ID" value="NZ_JBHMBS010000003.1"/>
</dbReference>
<dbReference type="Proteomes" id="UP001589610">
    <property type="component" value="Unassembled WGS sequence"/>
</dbReference>
<evidence type="ECO:0000256" key="3">
    <source>
        <dbReference type="ARBA" id="ARBA00023163"/>
    </source>
</evidence>
<dbReference type="PROSITE" id="PS00356">
    <property type="entry name" value="HTH_LACI_1"/>
    <property type="match status" value="1"/>
</dbReference>
<dbReference type="Pfam" id="PF00356">
    <property type="entry name" value="LacI"/>
    <property type="match status" value="1"/>
</dbReference>
<dbReference type="InterPro" id="IPR010982">
    <property type="entry name" value="Lambda_DNA-bd_dom_sf"/>
</dbReference>
<evidence type="ECO:0000256" key="1">
    <source>
        <dbReference type="ARBA" id="ARBA00023015"/>
    </source>
</evidence>
<dbReference type="InterPro" id="IPR000843">
    <property type="entry name" value="HTH_LacI"/>
</dbReference>
<dbReference type="InterPro" id="IPR046335">
    <property type="entry name" value="LacI/GalR-like_sensor"/>
</dbReference>